<evidence type="ECO:0000313" key="2">
    <source>
        <dbReference type="Proteomes" id="UP000006263"/>
    </source>
</evidence>
<name>K6Y046_9ALTE</name>
<sequence>MVAQLTELHHYYHEKHPAAQPHIFGYNSHAKQVIKIKKLTASKSDNLGLISS</sequence>
<protein>
    <submittedName>
        <fullName evidence="1">Uncharacterized protein</fullName>
    </submittedName>
</protein>
<proteinExistence type="predicted"/>
<comment type="caution">
    <text evidence="1">The sequence shown here is derived from an EMBL/GenBank/DDBJ whole genome shotgun (WGS) entry which is preliminary data.</text>
</comment>
<organism evidence="1 2">
    <name type="scientific">Paraglaciecola mesophila KMM 241</name>
    <dbReference type="NCBI Taxonomy" id="1128912"/>
    <lineage>
        <taxon>Bacteria</taxon>
        <taxon>Pseudomonadati</taxon>
        <taxon>Pseudomonadota</taxon>
        <taxon>Gammaproteobacteria</taxon>
        <taxon>Alteromonadales</taxon>
        <taxon>Alteromonadaceae</taxon>
        <taxon>Paraglaciecola</taxon>
    </lineage>
</organism>
<dbReference type="Proteomes" id="UP000006263">
    <property type="component" value="Unassembled WGS sequence"/>
</dbReference>
<dbReference type="AlphaFoldDB" id="K6Y046"/>
<evidence type="ECO:0000313" key="1">
    <source>
        <dbReference type="EMBL" id="GAC26209.1"/>
    </source>
</evidence>
<dbReference type="EMBL" id="BAEP01000075">
    <property type="protein sequence ID" value="GAC26209.1"/>
    <property type="molecule type" value="Genomic_DNA"/>
</dbReference>
<gene>
    <name evidence="1" type="ORF">GMES_3936</name>
</gene>
<accession>K6Y046</accession>
<reference evidence="1 2" key="1">
    <citation type="journal article" date="2017" name="Antonie Van Leeuwenhoek">
        <title>Rhizobium rhizosphaerae sp. nov., a novel species isolated from rice rhizosphere.</title>
        <authorList>
            <person name="Zhao J.J."/>
            <person name="Zhang J."/>
            <person name="Zhang R.J."/>
            <person name="Zhang C.W."/>
            <person name="Yin H.Q."/>
            <person name="Zhang X.X."/>
        </authorList>
    </citation>
    <scope>NUCLEOTIDE SEQUENCE [LARGE SCALE GENOMIC DNA]</scope>
    <source>
        <strain evidence="1 2">KMM 241</strain>
    </source>
</reference>